<protein>
    <submittedName>
        <fullName evidence="2">Uncharacterized protein</fullName>
    </submittedName>
</protein>
<feature type="compositionally biased region" description="Low complexity" evidence="1">
    <location>
        <begin position="32"/>
        <end position="43"/>
    </location>
</feature>
<accession>A0A401T6L9</accession>
<organism evidence="2 3">
    <name type="scientific">Chiloscyllium punctatum</name>
    <name type="common">Brownbanded bambooshark</name>
    <name type="synonym">Hemiscyllium punctatum</name>
    <dbReference type="NCBI Taxonomy" id="137246"/>
    <lineage>
        <taxon>Eukaryota</taxon>
        <taxon>Metazoa</taxon>
        <taxon>Chordata</taxon>
        <taxon>Craniata</taxon>
        <taxon>Vertebrata</taxon>
        <taxon>Chondrichthyes</taxon>
        <taxon>Elasmobranchii</taxon>
        <taxon>Galeomorphii</taxon>
        <taxon>Galeoidea</taxon>
        <taxon>Orectolobiformes</taxon>
        <taxon>Hemiscylliidae</taxon>
        <taxon>Chiloscyllium</taxon>
    </lineage>
</organism>
<proteinExistence type="predicted"/>
<feature type="compositionally biased region" description="Basic and acidic residues" evidence="1">
    <location>
        <begin position="70"/>
        <end position="91"/>
    </location>
</feature>
<dbReference type="AlphaFoldDB" id="A0A401T6L9"/>
<keyword evidence="3" id="KW-1185">Reference proteome</keyword>
<comment type="caution">
    <text evidence="2">The sequence shown here is derived from an EMBL/GenBank/DDBJ whole genome shotgun (WGS) entry which is preliminary data.</text>
</comment>
<evidence type="ECO:0000256" key="1">
    <source>
        <dbReference type="SAM" id="MobiDB-lite"/>
    </source>
</evidence>
<reference evidence="2 3" key="1">
    <citation type="journal article" date="2018" name="Nat. Ecol. Evol.">
        <title>Shark genomes provide insights into elasmobranch evolution and the origin of vertebrates.</title>
        <authorList>
            <person name="Hara Y"/>
            <person name="Yamaguchi K"/>
            <person name="Onimaru K"/>
            <person name="Kadota M"/>
            <person name="Koyanagi M"/>
            <person name="Keeley SD"/>
            <person name="Tatsumi K"/>
            <person name="Tanaka K"/>
            <person name="Motone F"/>
            <person name="Kageyama Y"/>
            <person name="Nozu R"/>
            <person name="Adachi N"/>
            <person name="Nishimura O"/>
            <person name="Nakagawa R"/>
            <person name="Tanegashima C"/>
            <person name="Kiyatake I"/>
            <person name="Matsumoto R"/>
            <person name="Murakumo K"/>
            <person name="Nishida K"/>
            <person name="Terakita A"/>
            <person name="Kuratani S"/>
            <person name="Sato K"/>
            <person name="Hyodo S Kuraku.S."/>
        </authorList>
    </citation>
    <scope>NUCLEOTIDE SEQUENCE [LARGE SCALE GENOMIC DNA]</scope>
</reference>
<gene>
    <name evidence="2" type="ORF">chiPu_0016770</name>
</gene>
<evidence type="ECO:0000313" key="2">
    <source>
        <dbReference type="EMBL" id="GCC38257.1"/>
    </source>
</evidence>
<dbReference type="Proteomes" id="UP000287033">
    <property type="component" value="Unassembled WGS sequence"/>
</dbReference>
<dbReference type="EMBL" id="BEZZ01001144">
    <property type="protein sequence ID" value="GCC38257.1"/>
    <property type="molecule type" value="Genomic_DNA"/>
</dbReference>
<feature type="region of interest" description="Disordered" evidence="1">
    <location>
        <begin position="15"/>
        <end position="91"/>
    </location>
</feature>
<sequence length="91" mass="10280">MGCCSEAEEMRRVRLARSNSTVGKETGKRRTAISTSSSDSVTSRGRDPRLSPSGARSRERPRARAPVPTPHRERERPKRREVSFPGREKFV</sequence>
<name>A0A401T6L9_CHIPU</name>
<evidence type="ECO:0000313" key="3">
    <source>
        <dbReference type="Proteomes" id="UP000287033"/>
    </source>
</evidence>